<protein>
    <submittedName>
        <fullName evidence="1">Uncharacterized protein</fullName>
    </submittedName>
</protein>
<dbReference type="EMBL" id="CP000561">
    <property type="protein sequence ID" value="ABO09270.1"/>
    <property type="molecule type" value="Genomic_DNA"/>
</dbReference>
<evidence type="ECO:0000313" key="1">
    <source>
        <dbReference type="EMBL" id="ABO09270.1"/>
    </source>
</evidence>
<dbReference type="eggNOG" id="arCOG05676">
    <property type="taxonomic scope" value="Archaea"/>
</dbReference>
<dbReference type="HOGENOM" id="CLU_1154386_0_0_2"/>
<dbReference type="KEGG" id="pcl:Pcal_1853"/>
<dbReference type="STRING" id="410359.Pcal_1853"/>
<keyword evidence="2" id="KW-1185">Reference proteome</keyword>
<dbReference type="Proteomes" id="UP000001431">
    <property type="component" value="Chromosome"/>
</dbReference>
<organism evidence="1 2">
    <name type="scientific">Pyrobaculum calidifontis (strain DSM 21063 / JCM 11548 / VA1)</name>
    <dbReference type="NCBI Taxonomy" id="410359"/>
    <lineage>
        <taxon>Archaea</taxon>
        <taxon>Thermoproteota</taxon>
        <taxon>Thermoprotei</taxon>
        <taxon>Thermoproteales</taxon>
        <taxon>Thermoproteaceae</taxon>
        <taxon>Pyrobaculum</taxon>
    </lineage>
</organism>
<reference evidence="1" key="1">
    <citation type="submission" date="2007-02" db="EMBL/GenBank/DDBJ databases">
        <title>Complete sequence of Pyrobaculum calidifontis JCM 11548.</title>
        <authorList>
            <consortium name="US DOE Joint Genome Institute"/>
            <person name="Copeland A."/>
            <person name="Lucas S."/>
            <person name="Lapidus A."/>
            <person name="Barry K."/>
            <person name="Glavina del Rio T."/>
            <person name="Dalin E."/>
            <person name="Tice H."/>
            <person name="Pitluck S."/>
            <person name="Chain P."/>
            <person name="Malfatti S."/>
            <person name="Shin M."/>
            <person name="Vergez L."/>
            <person name="Schmutz J."/>
            <person name="Larimer F."/>
            <person name="Land M."/>
            <person name="Hauser L."/>
            <person name="Kyrpides N."/>
            <person name="Mikhailova N."/>
            <person name="Cozen A.E."/>
            <person name="Fitz-Gibbon S.T."/>
            <person name="House C.H."/>
            <person name="Saltikov C."/>
            <person name="Lowe T.M."/>
            <person name="Richardson P."/>
        </authorList>
    </citation>
    <scope>NUCLEOTIDE SEQUENCE [LARGE SCALE GENOMIC DNA]</scope>
    <source>
        <strain evidence="1">JCM 11548</strain>
    </source>
</reference>
<name>A3MXA3_PYRCJ</name>
<gene>
    <name evidence="1" type="ordered locus">Pcal_1853</name>
</gene>
<sequence>MCAALYTLIRVNLLEALGGEVGYLGEWIFARLFPGAARGEAVALLVEGLYSSEVLKPRGAALPKEDVPDVVSRHVAVEWPIHKSWFVPAVDHGTPRVFIDPPKRLVKYVGRDVEGEYANLLAVGLWELRSYVLDGVAPALLEGWQWLLPQEVEAAEVLYRRLVGGPDFVAAVVETLREVDFLLVEGGEVYHVEVKTTTSPTEAKLRKKRALLARRQRVLGKLGLRPALAVVVPRENWEVEVWVEKS</sequence>
<proteinExistence type="predicted"/>
<dbReference type="AlphaFoldDB" id="A3MXA3"/>
<dbReference type="OrthoDB" id="26538at2157"/>
<accession>A3MXA3</accession>
<evidence type="ECO:0000313" key="2">
    <source>
        <dbReference type="Proteomes" id="UP000001431"/>
    </source>
</evidence>